<keyword evidence="2" id="KW-1185">Reference proteome</keyword>
<sequence>MTQVQENFIVFIDRTPPHAPVSNAIAETVPVGWTVFIDRTPPQGPVPDAITATNVLIDTAAKKSWCTDSKISVLRSEKSQARKTNPPKTHYEYALKFTSRGERPLKPDGRVWLQEFETQFHGSFVEDIEHDKSANESQTS</sequence>
<comment type="caution">
    <text evidence="1">The sequence shown here is derived from an EMBL/GenBank/DDBJ whole genome shotgun (WGS) entry which is preliminary data.</text>
</comment>
<protein>
    <submittedName>
        <fullName evidence="1">Uncharacterized protein</fullName>
    </submittedName>
</protein>
<evidence type="ECO:0000313" key="1">
    <source>
        <dbReference type="EMBL" id="GBM98201.1"/>
    </source>
</evidence>
<accession>A0A4Y2K7A8</accession>
<dbReference type="AlphaFoldDB" id="A0A4Y2K7A8"/>
<organism evidence="1 2">
    <name type="scientific">Araneus ventricosus</name>
    <name type="common">Orbweaver spider</name>
    <name type="synonym">Epeira ventricosa</name>
    <dbReference type="NCBI Taxonomy" id="182803"/>
    <lineage>
        <taxon>Eukaryota</taxon>
        <taxon>Metazoa</taxon>
        <taxon>Ecdysozoa</taxon>
        <taxon>Arthropoda</taxon>
        <taxon>Chelicerata</taxon>
        <taxon>Arachnida</taxon>
        <taxon>Araneae</taxon>
        <taxon>Araneomorphae</taxon>
        <taxon>Entelegynae</taxon>
        <taxon>Araneoidea</taxon>
        <taxon>Araneidae</taxon>
        <taxon>Araneus</taxon>
    </lineage>
</organism>
<evidence type="ECO:0000313" key="2">
    <source>
        <dbReference type="Proteomes" id="UP000499080"/>
    </source>
</evidence>
<name>A0A4Y2K7A8_ARAVE</name>
<dbReference type="EMBL" id="BGPR01004301">
    <property type="protein sequence ID" value="GBM98201.1"/>
    <property type="molecule type" value="Genomic_DNA"/>
</dbReference>
<reference evidence="1 2" key="1">
    <citation type="journal article" date="2019" name="Sci. Rep.">
        <title>Orb-weaving spider Araneus ventricosus genome elucidates the spidroin gene catalogue.</title>
        <authorList>
            <person name="Kono N."/>
            <person name="Nakamura H."/>
            <person name="Ohtoshi R."/>
            <person name="Moran D.A.P."/>
            <person name="Shinohara A."/>
            <person name="Yoshida Y."/>
            <person name="Fujiwara M."/>
            <person name="Mori M."/>
            <person name="Tomita M."/>
            <person name="Arakawa K."/>
        </authorList>
    </citation>
    <scope>NUCLEOTIDE SEQUENCE [LARGE SCALE GENOMIC DNA]</scope>
</reference>
<dbReference type="Proteomes" id="UP000499080">
    <property type="component" value="Unassembled WGS sequence"/>
</dbReference>
<gene>
    <name evidence="1" type="ORF">AVEN_268131_1</name>
</gene>
<proteinExistence type="predicted"/>